<dbReference type="Proteomes" id="UP000297318">
    <property type="component" value="Unassembled WGS sequence"/>
</dbReference>
<dbReference type="InterPro" id="IPR003718">
    <property type="entry name" value="OsmC/Ohr_fam"/>
</dbReference>
<dbReference type="OrthoDB" id="9795405at2"/>
<dbReference type="PANTHER" id="PTHR42830">
    <property type="entry name" value="OSMOTICALLY INDUCIBLE FAMILY PROTEIN"/>
    <property type="match status" value="1"/>
</dbReference>
<dbReference type="EMBL" id="RHPJ01000003">
    <property type="protein sequence ID" value="TGO04923.1"/>
    <property type="molecule type" value="Genomic_DNA"/>
</dbReference>
<gene>
    <name evidence="1" type="ORF">SERN_2516</name>
</gene>
<accession>A0A4Z1E392</accession>
<dbReference type="SUPFAM" id="SSF82784">
    <property type="entry name" value="OsmC-like"/>
    <property type="match status" value="1"/>
</dbReference>
<sequence>MASHSYATALTWHGSTGEGYRTYSRDHDVTAAPAEQTIALSADPSFRGDAARLNPEQLVVAAASSCQLLSFLAVAARSGLDVVGYDDAATAVMDLAADPPRLTSIDLHPVVTIATAEVERATALLAEAHEQCYIANSLLTPVHLHPTVTVDTAAAPAGATPS</sequence>
<evidence type="ECO:0000313" key="1">
    <source>
        <dbReference type="EMBL" id="TGO04923.1"/>
    </source>
</evidence>
<evidence type="ECO:0000313" key="2">
    <source>
        <dbReference type="Proteomes" id="UP000297318"/>
    </source>
</evidence>
<proteinExistence type="predicted"/>
<name>A0A4Z1E392_9MICO</name>
<dbReference type="AlphaFoldDB" id="A0A4Z1E392"/>
<organism evidence="1 2">
    <name type="scientific">Serinibacter arcticus</name>
    <dbReference type="NCBI Taxonomy" id="1655435"/>
    <lineage>
        <taxon>Bacteria</taxon>
        <taxon>Bacillati</taxon>
        <taxon>Actinomycetota</taxon>
        <taxon>Actinomycetes</taxon>
        <taxon>Micrococcales</taxon>
        <taxon>Beutenbergiaceae</taxon>
        <taxon>Serinibacter</taxon>
    </lineage>
</organism>
<dbReference type="Gene3D" id="3.30.300.20">
    <property type="match status" value="1"/>
</dbReference>
<reference evidence="1 2" key="1">
    <citation type="submission" date="2018-11" db="EMBL/GenBank/DDBJ databases">
        <title>Complete genome sequencing of the Actinobacteria Serinibacter sp. K3-2.</title>
        <authorList>
            <person name="Rakitin A.L."/>
            <person name="Beletsky A.V."/>
            <person name="Mardanov A.V."/>
            <person name="Ravin N.V."/>
            <person name="Gromova A.S."/>
            <person name="Filippova S.N."/>
            <person name="Gal'Chenko V.F."/>
        </authorList>
    </citation>
    <scope>NUCLEOTIDE SEQUENCE [LARGE SCALE GENOMIC DNA]</scope>
    <source>
        <strain evidence="1 2">K3-2</strain>
    </source>
</reference>
<keyword evidence="2" id="KW-1185">Reference proteome</keyword>
<comment type="caution">
    <text evidence="1">The sequence shown here is derived from an EMBL/GenBank/DDBJ whole genome shotgun (WGS) entry which is preliminary data.</text>
</comment>
<dbReference type="Pfam" id="PF02566">
    <property type="entry name" value="OsmC"/>
    <property type="match status" value="1"/>
</dbReference>
<protein>
    <submittedName>
        <fullName evidence="1">OsmC/Ohr family protein</fullName>
    </submittedName>
</protein>
<dbReference type="PANTHER" id="PTHR42830:SF2">
    <property type="entry name" value="OSMC_OHR FAMILY PROTEIN"/>
    <property type="match status" value="1"/>
</dbReference>
<dbReference type="RefSeq" id="WP_135850451.1">
    <property type="nucleotide sequence ID" value="NZ_RHPJ01000003.1"/>
</dbReference>
<dbReference type="InterPro" id="IPR015946">
    <property type="entry name" value="KH_dom-like_a/b"/>
</dbReference>
<dbReference type="InterPro" id="IPR052707">
    <property type="entry name" value="OsmC_Ohr_Peroxiredoxin"/>
</dbReference>
<dbReference type="InterPro" id="IPR036102">
    <property type="entry name" value="OsmC/Ohrsf"/>
</dbReference>